<dbReference type="PROSITE" id="PS50216">
    <property type="entry name" value="DHHC"/>
    <property type="match status" value="1"/>
</dbReference>
<keyword evidence="5 7" id="KW-0472">Membrane</keyword>
<proteinExistence type="inferred from homology"/>
<dbReference type="GO" id="GO:0019706">
    <property type="term" value="F:protein-cysteine S-palmitoyltransferase activity"/>
    <property type="evidence" value="ECO:0007669"/>
    <property type="project" value="UniProtKB-EC"/>
</dbReference>
<feature type="transmembrane region" description="Helical" evidence="7">
    <location>
        <begin position="51"/>
        <end position="74"/>
    </location>
</feature>
<evidence type="ECO:0000256" key="5">
    <source>
        <dbReference type="ARBA" id="ARBA00023136"/>
    </source>
</evidence>
<dbReference type="GO" id="GO:0016020">
    <property type="term" value="C:membrane"/>
    <property type="evidence" value="ECO:0007669"/>
    <property type="project" value="UniProtKB-SubCell"/>
</dbReference>
<dbReference type="InterPro" id="IPR039859">
    <property type="entry name" value="PFA4/ZDH16/20/ERF2-like"/>
</dbReference>
<reference evidence="9" key="1">
    <citation type="submission" date="2021-02" db="EMBL/GenBank/DDBJ databases">
        <authorList>
            <person name="Nowell W R."/>
        </authorList>
    </citation>
    <scope>NUCLEOTIDE SEQUENCE</scope>
    <source>
        <strain evidence="9">Ploen Becks lab</strain>
    </source>
</reference>
<evidence type="ECO:0000313" key="9">
    <source>
        <dbReference type="EMBL" id="CAF0841303.1"/>
    </source>
</evidence>
<sequence>MNRSKNKTGLKNQIRLIYYTFFYNENNDSLTWLETFLAPFAEFMSSLMRMIGIFLVFLVIVLVSNMIYLFYGIILPKIFETTWPNILIHFCFGNWLAVNTVFHYYMGLMTNPGEPPKSNVENIVTMCKKCIAPKPARTHHCSICNKCILKMDHHCPWFNNCIGFYNHRYFLMFCIFMTIDCLYLITYGFHYYQLYVYPDSNMNIFNLILTLGQASTHLKYALYFQLSAIEFFLAFVAIFAVGGLAAINIFIISQGGTNIELKSMRIPCIPSTYSNAKNPYDLGFRTNWKIFLGFTDTKSFIRRVILPSTHKPIGDGVDWSEYFNFERYNSKYKILQV</sequence>
<comment type="similarity">
    <text evidence="7">Belongs to the DHHC palmitoyltransferase family.</text>
</comment>
<name>A0A813VR75_9BILA</name>
<evidence type="ECO:0000256" key="4">
    <source>
        <dbReference type="ARBA" id="ARBA00022989"/>
    </source>
</evidence>
<keyword evidence="10" id="KW-1185">Reference proteome</keyword>
<gene>
    <name evidence="9" type="ORF">OXX778_LOCUS8470</name>
</gene>
<keyword evidence="4 7" id="KW-1133">Transmembrane helix</keyword>
<comment type="domain">
    <text evidence="7">The DHHC domain is required for palmitoyltransferase activity.</text>
</comment>
<comment type="catalytic activity">
    <reaction evidence="7">
        <text>L-cysteinyl-[protein] + hexadecanoyl-CoA = S-hexadecanoyl-L-cysteinyl-[protein] + CoA</text>
        <dbReference type="Rhea" id="RHEA:36683"/>
        <dbReference type="Rhea" id="RHEA-COMP:10131"/>
        <dbReference type="Rhea" id="RHEA-COMP:11032"/>
        <dbReference type="ChEBI" id="CHEBI:29950"/>
        <dbReference type="ChEBI" id="CHEBI:57287"/>
        <dbReference type="ChEBI" id="CHEBI:57379"/>
        <dbReference type="ChEBI" id="CHEBI:74151"/>
        <dbReference type="EC" id="2.3.1.225"/>
    </reaction>
</comment>
<feature type="domain" description="Palmitoyltransferase DHHC" evidence="8">
    <location>
        <begin position="125"/>
        <end position="260"/>
    </location>
</feature>
<dbReference type="AlphaFoldDB" id="A0A813VR75"/>
<dbReference type="Pfam" id="PF01529">
    <property type="entry name" value="DHHC"/>
    <property type="match status" value="1"/>
</dbReference>
<dbReference type="EC" id="2.3.1.225" evidence="7"/>
<evidence type="ECO:0000256" key="6">
    <source>
        <dbReference type="ARBA" id="ARBA00023315"/>
    </source>
</evidence>
<comment type="subcellular location">
    <subcellularLocation>
        <location evidence="1">Membrane</location>
        <topology evidence="1">Multi-pass membrane protein</topology>
    </subcellularLocation>
</comment>
<evidence type="ECO:0000256" key="3">
    <source>
        <dbReference type="ARBA" id="ARBA00022692"/>
    </source>
</evidence>
<evidence type="ECO:0000313" key="10">
    <source>
        <dbReference type="Proteomes" id="UP000663879"/>
    </source>
</evidence>
<feature type="transmembrane region" description="Helical" evidence="7">
    <location>
        <begin position="86"/>
        <end position="105"/>
    </location>
</feature>
<feature type="transmembrane region" description="Helical" evidence="7">
    <location>
        <begin position="231"/>
        <end position="252"/>
    </location>
</feature>
<dbReference type="PANTHER" id="PTHR12246">
    <property type="entry name" value="PALMITOYLTRANSFERASE ZDHHC16"/>
    <property type="match status" value="1"/>
</dbReference>
<dbReference type="EMBL" id="CAJNOC010001168">
    <property type="protein sequence ID" value="CAF0841303.1"/>
    <property type="molecule type" value="Genomic_DNA"/>
</dbReference>
<protein>
    <recommendedName>
        <fullName evidence="7">Palmitoyltransferase</fullName>
        <ecNumber evidence="7">2.3.1.225</ecNumber>
    </recommendedName>
</protein>
<keyword evidence="6 7" id="KW-0012">Acyltransferase</keyword>
<evidence type="ECO:0000259" key="8">
    <source>
        <dbReference type="Pfam" id="PF01529"/>
    </source>
</evidence>
<dbReference type="OrthoDB" id="331948at2759"/>
<comment type="caution">
    <text evidence="9">The sequence shown here is derived from an EMBL/GenBank/DDBJ whole genome shotgun (WGS) entry which is preliminary data.</text>
</comment>
<keyword evidence="3 7" id="KW-0812">Transmembrane</keyword>
<keyword evidence="2 7" id="KW-0808">Transferase</keyword>
<accession>A0A813VR75</accession>
<organism evidence="9 10">
    <name type="scientific">Brachionus calyciflorus</name>
    <dbReference type="NCBI Taxonomy" id="104777"/>
    <lineage>
        <taxon>Eukaryota</taxon>
        <taxon>Metazoa</taxon>
        <taxon>Spiralia</taxon>
        <taxon>Gnathifera</taxon>
        <taxon>Rotifera</taxon>
        <taxon>Eurotatoria</taxon>
        <taxon>Monogononta</taxon>
        <taxon>Pseudotrocha</taxon>
        <taxon>Ploima</taxon>
        <taxon>Brachionidae</taxon>
        <taxon>Brachionus</taxon>
    </lineage>
</organism>
<evidence type="ECO:0000256" key="1">
    <source>
        <dbReference type="ARBA" id="ARBA00004141"/>
    </source>
</evidence>
<evidence type="ECO:0000256" key="2">
    <source>
        <dbReference type="ARBA" id="ARBA00022679"/>
    </source>
</evidence>
<dbReference type="Proteomes" id="UP000663879">
    <property type="component" value="Unassembled WGS sequence"/>
</dbReference>
<evidence type="ECO:0000256" key="7">
    <source>
        <dbReference type="RuleBase" id="RU079119"/>
    </source>
</evidence>
<feature type="transmembrane region" description="Helical" evidence="7">
    <location>
        <begin position="169"/>
        <end position="192"/>
    </location>
</feature>
<dbReference type="InterPro" id="IPR001594">
    <property type="entry name" value="Palmitoyltrfase_DHHC"/>
</dbReference>